<dbReference type="GeneID" id="97424215"/>
<comment type="caution">
    <text evidence="2">The sequence shown here is derived from an EMBL/GenBank/DDBJ whole genome shotgun (WGS) entry which is preliminary data.</text>
</comment>
<dbReference type="RefSeq" id="WP_310114124.1">
    <property type="nucleotide sequence ID" value="NZ_JAVDTN010000017.1"/>
</dbReference>
<gene>
    <name evidence="2" type="ORF">J2X12_002870</name>
</gene>
<dbReference type="Proteomes" id="UP001262032">
    <property type="component" value="Unassembled WGS sequence"/>
</dbReference>
<feature type="region of interest" description="Disordered" evidence="1">
    <location>
        <begin position="1"/>
        <end position="35"/>
    </location>
</feature>
<dbReference type="AlphaFoldDB" id="A0AAW8NC11"/>
<accession>A0AAW8NC11</accession>
<evidence type="ECO:0000313" key="2">
    <source>
        <dbReference type="EMBL" id="MDR7164832.1"/>
    </source>
</evidence>
<sequence>MAKNIPGSFTTHPTIKHSSGYTFQQNGGRVHVRDENGDLVGDPGIYAGHPIGYVLPIPTLRRMAKQWLAENIYNEER</sequence>
<organism evidence="2 3">
    <name type="scientific">Pseudarthrobacter oxydans</name>
    <name type="common">Arthrobacter oxydans</name>
    <dbReference type="NCBI Taxonomy" id="1671"/>
    <lineage>
        <taxon>Bacteria</taxon>
        <taxon>Bacillati</taxon>
        <taxon>Actinomycetota</taxon>
        <taxon>Actinomycetes</taxon>
        <taxon>Micrococcales</taxon>
        <taxon>Micrococcaceae</taxon>
        <taxon>Pseudarthrobacter</taxon>
    </lineage>
</organism>
<evidence type="ECO:0000256" key="1">
    <source>
        <dbReference type="SAM" id="MobiDB-lite"/>
    </source>
</evidence>
<proteinExistence type="predicted"/>
<evidence type="ECO:0000313" key="3">
    <source>
        <dbReference type="Proteomes" id="UP001262032"/>
    </source>
</evidence>
<feature type="compositionally biased region" description="Polar residues" evidence="1">
    <location>
        <begin position="7"/>
        <end position="27"/>
    </location>
</feature>
<name>A0AAW8NC11_PSEOX</name>
<reference evidence="2" key="1">
    <citation type="submission" date="2023-07" db="EMBL/GenBank/DDBJ databases">
        <title>Sorghum-associated microbial communities from plants grown in Nebraska, USA.</title>
        <authorList>
            <person name="Schachtman D."/>
        </authorList>
    </citation>
    <scope>NUCLEOTIDE SEQUENCE</scope>
    <source>
        <strain evidence="2">BE261</strain>
    </source>
</reference>
<dbReference type="EMBL" id="JAVDWN010000010">
    <property type="protein sequence ID" value="MDR7164832.1"/>
    <property type="molecule type" value="Genomic_DNA"/>
</dbReference>
<protein>
    <submittedName>
        <fullName evidence="2">Uncharacterized protein</fullName>
    </submittedName>
</protein>